<keyword evidence="1" id="KW-0812">Transmembrane</keyword>
<dbReference type="Proteomes" id="UP000234323">
    <property type="component" value="Unassembled WGS sequence"/>
</dbReference>
<feature type="transmembrane region" description="Helical" evidence="1">
    <location>
        <begin position="47"/>
        <end position="70"/>
    </location>
</feature>
<proteinExistence type="predicted"/>
<evidence type="ECO:0000313" key="2">
    <source>
        <dbReference type="EMBL" id="PKY40462.1"/>
    </source>
</evidence>
<dbReference type="EMBL" id="LLXI01000102">
    <property type="protein sequence ID" value="PKY40462.1"/>
    <property type="molecule type" value="Genomic_DNA"/>
</dbReference>
<protein>
    <submittedName>
        <fullName evidence="2">Uncharacterized protein</fullName>
    </submittedName>
</protein>
<gene>
    <name evidence="2" type="ORF">RhiirA4_3732</name>
</gene>
<name>A0A2I1G1E4_9GLOM</name>
<evidence type="ECO:0000256" key="1">
    <source>
        <dbReference type="SAM" id="Phobius"/>
    </source>
</evidence>
<evidence type="ECO:0000313" key="3">
    <source>
        <dbReference type="Proteomes" id="UP000234323"/>
    </source>
</evidence>
<keyword evidence="1" id="KW-1133">Transmembrane helix</keyword>
<comment type="caution">
    <text evidence="2">The sequence shown here is derived from an EMBL/GenBank/DDBJ whole genome shotgun (WGS) entry which is preliminary data.</text>
</comment>
<organism evidence="2 3">
    <name type="scientific">Rhizophagus irregularis</name>
    <dbReference type="NCBI Taxonomy" id="588596"/>
    <lineage>
        <taxon>Eukaryota</taxon>
        <taxon>Fungi</taxon>
        <taxon>Fungi incertae sedis</taxon>
        <taxon>Mucoromycota</taxon>
        <taxon>Glomeromycotina</taxon>
        <taxon>Glomeromycetes</taxon>
        <taxon>Glomerales</taxon>
        <taxon>Glomeraceae</taxon>
        <taxon>Rhizophagus</taxon>
    </lineage>
</organism>
<keyword evidence="1" id="KW-0472">Membrane</keyword>
<reference evidence="2 3" key="1">
    <citation type="submission" date="2015-10" db="EMBL/GenBank/DDBJ databases">
        <title>Genome analyses suggest a sexual origin of heterokaryosis in a supposedly ancient asexual fungus.</title>
        <authorList>
            <person name="Ropars J."/>
            <person name="Sedzielewska K."/>
            <person name="Noel J."/>
            <person name="Charron P."/>
            <person name="Farinelli L."/>
            <person name="Marton T."/>
            <person name="Kruger M."/>
            <person name="Pelin A."/>
            <person name="Brachmann A."/>
            <person name="Corradi N."/>
        </authorList>
    </citation>
    <scope>NUCLEOTIDE SEQUENCE [LARGE SCALE GENOMIC DNA]</scope>
    <source>
        <strain evidence="2 3">A4</strain>
    </source>
</reference>
<dbReference type="AlphaFoldDB" id="A0A2I1G1E4"/>
<keyword evidence="3" id="KW-1185">Reference proteome</keyword>
<accession>A0A2I1G1E4</accession>
<sequence>MTFYDISSFLEDLESLIAFSKIFLVSLQGSSELLKRLYLKNIGDMTFFMLITIFLPFWKISLIAFSEIFFPRILRYKSHMISYTLKQTIITWDLMTFYVF</sequence>